<comment type="caution">
    <text evidence="1">The sequence shown here is derived from an EMBL/GenBank/DDBJ whole genome shotgun (WGS) entry which is preliminary data.</text>
</comment>
<dbReference type="Proteomes" id="UP000789739">
    <property type="component" value="Unassembled WGS sequence"/>
</dbReference>
<keyword evidence="2" id="KW-1185">Reference proteome</keyword>
<dbReference type="EMBL" id="CAJVPI010001299">
    <property type="protein sequence ID" value="CAG8605678.1"/>
    <property type="molecule type" value="Genomic_DNA"/>
</dbReference>
<accession>A0A9N9GF22</accession>
<dbReference type="AlphaFoldDB" id="A0A9N9GF22"/>
<dbReference type="SUPFAM" id="SSF52047">
    <property type="entry name" value="RNI-like"/>
    <property type="match status" value="1"/>
</dbReference>
<proteinExistence type="predicted"/>
<dbReference type="InterPro" id="IPR032675">
    <property type="entry name" value="LRR_dom_sf"/>
</dbReference>
<dbReference type="Gene3D" id="3.80.10.10">
    <property type="entry name" value="Ribonuclease Inhibitor"/>
    <property type="match status" value="1"/>
</dbReference>
<evidence type="ECO:0000313" key="1">
    <source>
        <dbReference type="EMBL" id="CAG8605678.1"/>
    </source>
</evidence>
<name>A0A9N9GF22_9GLOM</name>
<gene>
    <name evidence="1" type="ORF">PBRASI_LOCUS7888</name>
</gene>
<organism evidence="1 2">
    <name type="scientific">Paraglomus brasilianum</name>
    <dbReference type="NCBI Taxonomy" id="144538"/>
    <lineage>
        <taxon>Eukaryota</taxon>
        <taxon>Fungi</taxon>
        <taxon>Fungi incertae sedis</taxon>
        <taxon>Mucoromycota</taxon>
        <taxon>Glomeromycotina</taxon>
        <taxon>Glomeromycetes</taxon>
        <taxon>Paraglomerales</taxon>
        <taxon>Paraglomeraceae</taxon>
        <taxon>Paraglomus</taxon>
    </lineage>
</organism>
<reference evidence="1" key="1">
    <citation type="submission" date="2021-06" db="EMBL/GenBank/DDBJ databases">
        <authorList>
            <person name="Kallberg Y."/>
            <person name="Tangrot J."/>
            <person name="Rosling A."/>
        </authorList>
    </citation>
    <scope>NUCLEOTIDE SEQUENCE</scope>
    <source>
        <strain evidence="1">BR232B</strain>
    </source>
</reference>
<protein>
    <submittedName>
        <fullName evidence="1">11406_t:CDS:1</fullName>
    </submittedName>
</protein>
<evidence type="ECO:0000313" key="2">
    <source>
        <dbReference type="Proteomes" id="UP000789739"/>
    </source>
</evidence>
<dbReference type="OrthoDB" id="2305560at2759"/>
<sequence>MPVAWSLNSNPFDSLPAEVMEFIFHSVVSEYDRHSCEFYIQGPRKRQLMRMSLACKLFAGISLRQLWETIFDGDFKLEIFKSLLKSLPLDARRELGIHELLPENSYAPYSEFVRSVSLEKLFYYIDEWLEQVPQSSPITNTPDMQRKIVHAIFKQFMTNGRPLEKLRSVGFHENLNYRVILDEFFSSWIKDIHILVIRGSYDITPLVSRLAERCTTITPFARNMRSALKLIQAQTKLQSLIWNGIHGKQRIDGSFVFEDIIENVEENSDILGNDPTEILSALPAHAHTLTYLRIANMDFKKVQSLEDLAACRNLETIAFIHCTNINNEAIQPMMDQIFTKLRMVELSYCTNFNAMEEFARMRGVLRKKWNRDIMALWT</sequence>